<dbReference type="GO" id="GO:0003723">
    <property type="term" value="F:RNA binding"/>
    <property type="evidence" value="ECO:0007669"/>
    <property type="project" value="UniProtKB-KW"/>
</dbReference>
<evidence type="ECO:0000256" key="1">
    <source>
        <dbReference type="ARBA" id="ARBA00005952"/>
    </source>
</evidence>
<reference evidence="8 9" key="1">
    <citation type="submission" date="2014-12" db="EMBL/GenBank/DDBJ databases">
        <title>Genome assembly of Enhygromyxa salina DSM 15201.</title>
        <authorList>
            <person name="Sharma G."/>
            <person name="Subramanian S."/>
        </authorList>
    </citation>
    <scope>NUCLEOTIDE SEQUENCE [LARGE SCALE GENOMIC DNA]</scope>
    <source>
        <strain evidence="8 9">DSM 15201</strain>
    </source>
</reference>
<keyword evidence="5" id="KW-0804">Transcription</keyword>
<dbReference type="PANTHER" id="PTHR11078:SF3">
    <property type="entry name" value="ANTITERMINATION NUSB DOMAIN-CONTAINING PROTEIN"/>
    <property type="match status" value="1"/>
</dbReference>
<feature type="compositionally biased region" description="Acidic residues" evidence="6">
    <location>
        <begin position="175"/>
        <end position="186"/>
    </location>
</feature>
<dbReference type="GO" id="GO:0031564">
    <property type="term" value="P:transcription antitermination"/>
    <property type="evidence" value="ECO:0007669"/>
    <property type="project" value="UniProtKB-KW"/>
</dbReference>
<dbReference type="Proteomes" id="UP000031599">
    <property type="component" value="Unassembled WGS sequence"/>
</dbReference>
<evidence type="ECO:0000256" key="3">
    <source>
        <dbReference type="ARBA" id="ARBA00022884"/>
    </source>
</evidence>
<feature type="domain" description="NusB/RsmB/TIM44" evidence="7">
    <location>
        <begin position="80"/>
        <end position="159"/>
    </location>
</feature>
<gene>
    <name evidence="8" type="ORF">DB30_00481</name>
</gene>
<proteinExistence type="inferred from homology"/>
<evidence type="ECO:0000256" key="2">
    <source>
        <dbReference type="ARBA" id="ARBA00022814"/>
    </source>
</evidence>
<evidence type="ECO:0000256" key="4">
    <source>
        <dbReference type="ARBA" id="ARBA00023015"/>
    </source>
</evidence>
<keyword evidence="3" id="KW-0694">RNA-binding</keyword>
<organism evidence="8 9">
    <name type="scientific">Enhygromyxa salina</name>
    <dbReference type="NCBI Taxonomy" id="215803"/>
    <lineage>
        <taxon>Bacteria</taxon>
        <taxon>Pseudomonadati</taxon>
        <taxon>Myxococcota</taxon>
        <taxon>Polyangia</taxon>
        <taxon>Nannocystales</taxon>
        <taxon>Nannocystaceae</taxon>
        <taxon>Enhygromyxa</taxon>
    </lineage>
</organism>
<dbReference type="Gene3D" id="1.10.940.10">
    <property type="entry name" value="NusB-like"/>
    <property type="match status" value="1"/>
</dbReference>
<evidence type="ECO:0000256" key="5">
    <source>
        <dbReference type="ARBA" id="ARBA00023163"/>
    </source>
</evidence>
<dbReference type="RefSeq" id="WP_052556234.1">
    <property type="nucleotide sequence ID" value="NZ_JMCC02000105.1"/>
</dbReference>
<evidence type="ECO:0000313" key="9">
    <source>
        <dbReference type="Proteomes" id="UP000031599"/>
    </source>
</evidence>
<comment type="similarity">
    <text evidence="1">Belongs to the NusB family.</text>
</comment>
<dbReference type="InterPro" id="IPR035926">
    <property type="entry name" value="NusB-like_sf"/>
</dbReference>
<dbReference type="GO" id="GO:0006353">
    <property type="term" value="P:DNA-templated transcription termination"/>
    <property type="evidence" value="ECO:0007669"/>
    <property type="project" value="InterPro"/>
</dbReference>
<dbReference type="SUPFAM" id="SSF48013">
    <property type="entry name" value="NusB-like"/>
    <property type="match status" value="1"/>
</dbReference>
<dbReference type="PANTHER" id="PTHR11078">
    <property type="entry name" value="N UTILIZATION SUBSTANCE PROTEIN B-RELATED"/>
    <property type="match status" value="1"/>
</dbReference>
<keyword evidence="2" id="KW-0889">Transcription antitermination</keyword>
<sequence length="186" mass="20519">MTDHDPNQGAGGSKGPPGRARGRELALWILCHLESHPGEERDAVELFWREPPTLETGDEFIGPIAAELRALLDDGVAGRWARRLTQAYVNDMISVDAAIELASKRWRLERMDRVDRNLLRLCAVELRAEKTPRNVVVAEVVRLAARYGGDRSPTFVNGLAEALAQALRDVTPPEPEPEPEDPGAVT</sequence>
<comment type="caution">
    <text evidence="8">The sequence shown here is derived from an EMBL/GenBank/DDBJ whole genome shotgun (WGS) entry which is preliminary data.</text>
</comment>
<dbReference type="InterPro" id="IPR011605">
    <property type="entry name" value="NusB_fam"/>
</dbReference>
<protein>
    <submittedName>
        <fullName evidence="8">Transcription termination protein NusB</fullName>
    </submittedName>
</protein>
<evidence type="ECO:0000313" key="8">
    <source>
        <dbReference type="EMBL" id="KIG13173.1"/>
    </source>
</evidence>
<evidence type="ECO:0000259" key="7">
    <source>
        <dbReference type="Pfam" id="PF01029"/>
    </source>
</evidence>
<accession>A0A0C1ZQB4</accession>
<keyword evidence="4" id="KW-0805">Transcription regulation</keyword>
<dbReference type="GO" id="GO:0005829">
    <property type="term" value="C:cytosol"/>
    <property type="evidence" value="ECO:0007669"/>
    <property type="project" value="TreeGrafter"/>
</dbReference>
<feature type="region of interest" description="Disordered" evidence="6">
    <location>
        <begin position="167"/>
        <end position="186"/>
    </location>
</feature>
<evidence type="ECO:0000256" key="6">
    <source>
        <dbReference type="SAM" id="MobiDB-lite"/>
    </source>
</evidence>
<dbReference type="Pfam" id="PF01029">
    <property type="entry name" value="NusB"/>
    <property type="match status" value="1"/>
</dbReference>
<name>A0A0C1ZQB4_9BACT</name>
<dbReference type="AlphaFoldDB" id="A0A0C1ZQB4"/>
<dbReference type="InterPro" id="IPR006027">
    <property type="entry name" value="NusB_RsmB_TIM44"/>
</dbReference>
<dbReference type="EMBL" id="JMCC02000105">
    <property type="protein sequence ID" value="KIG13173.1"/>
    <property type="molecule type" value="Genomic_DNA"/>
</dbReference>
<feature type="region of interest" description="Disordered" evidence="6">
    <location>
        <begin position="1"/>
        <end position="20"/>
    </location>
</feature>